<keyword evidence="1" id="KW-0862">Zinc</keyword>
<organism evidence="4 5">
    <name type="scientific">Wickerhamomyces anomalus (strain ATCC 58044 / CBS 1984 / NCYC 433 / NRRL Y-366-8)</name>
    <name type="common">Yeast</name>
    <name type="synonym">Hansenula anomala</name>
    <dbReference type="NCBI Taxonomy" id="683960"/>
    <lineage>
        <taxon>Eukaryota</taxon>
        <taxon>Fungi</taxon>
        <taxon>Dikarya</taxon>
        <taxon>Ascomycota</taxon>
        <taxon>Saccharomycotina</taxon>
        <taxon>Saccharomycetes</taxon>
        <taxon>Phaffomycetales</taxon>
        <taxon>Wickerhamomycetaceae</taxon>
        <taxon>Wickerhamomyces</taxon>
    </lineage>
</organism>
<name>A0A1E3PBE6_WICAA</name>
<dbReference type="RefSeq" id="XP_019041905.1">
    <property type="nucleotide sequence ID" value="XM_019183055.1"/>
</dbReference>
<evidence type="ECO:0000313" key="5">
    <source>
        <dbReference type="Proteomes" id="UP000094112"/>
    </source>
</evidence>
<feature type="compositionally biased region" description="Low complexity" evidence="2">
    <location>
        <begin position="295"/>
        <end position="316"/>
    </location>
</feature>
<feature type="region of interest" description="Disordered" evidence="2">
    <location>
        <begin position="295"/>
        <end position="332"/>
    </location>
</feature>
<gene>
    <name evidence="4" type="ORF">WICANDRAFT_60754</name>
</gene>
<dbReference type="PROSITE" id="PS50114">
    <property type="entry name" value="GATA_ZN_FINGER_2"/>
    <property type="match status" value="1"/>
</dbReference>
<dbReference type="OrthoDB" id="2162994at2759"/>
<dbReference type="EMBL" id="KV454208">
    <property type="protein sequence ID" value="ODQ62698.1"/>
    <property type="molecule type" value="Genomic_DNA"/>
</dbReference>
<dbReference type="InterPro" id="IPR013088">
    <property type="entry name" value="Znf_NHR/GATA"/>
</dbReference>
<protein>
    <recommendedName>
        <fullName evidence="3">GATA-type domain-containing protein</fullName>
    </recommendedName>
</protein>
<evidence type="ECO:0000313" key="4">
    <source>
        <dbReference type="EMBL" id="ODQ62698.1"/>
    </source>
</evidence>
<evidence type="ECO:0000259" key="3">
    <source>
        <dbReference type="PROSITE" id="PS50114"/>
    </source>
</evidence>
<dbReference type="SUPFAM" id="SSF57716">
    <property type="entry name" value="Glucocorticoid receptor-like (DNA-binding domain)"/>
    <property type="match status" value="1"/>
</dbReference>
<keyword evidence="5" id="KW-1185">Reference proteome</keyword>
<evidence type="ECO:0000256" key="2">
    <source>
        <dbReference type="SAM" id="MobiDB-lite"/>
    </source>
</evidence>
<feature type="compositionally biased region" description="Low complexity" evidence="2">
    <location>
        <begin position="70"/>
        <end position="87"/>
    </location>
</feature>
<feature type="region of interest" description="Disordered" evidence="2">
    <location>
        <begin position="39"/>
        <end position="97"/>
    </location>
</feature>
<dbReference type="InterPro" id="IPR000679">
    <property type="entry name" value="Znf_GATA"/>
</dbReference>
<feature type="compositionally biased region" description="Polar residues" evidence="2">
    <location>
        <begin position="7"/>
        <end position="17"/>
    </location>
</feature>
<keyword evidence="1" id="KW-0479">Metal-binding</keyword>
<proteinExistence type="predicted"/>
<reference evidence="4 5" key="1">
    <citation type="journal article" date="2016" name="Proc. Natl. Acad. Sci. U.S.A.">
        <title>Comparative genomics of biotechnologically important yeasts.</title>
        <authorList>
            <person name="Riley R."/>
            <person name="Haridas S."/>
            <person name="Wolfe K.H."/>
            <person name="Lopes M.R."/>
            <person name="Hittinger C.T."/>
            <person name="Goeker M."/>
            <person name="Salamov A.A."/>
            <person name="Wisecaver J.H."/>
            <person name="Long T.M."/>
            <person name="Calvey C.H."/>
            <person name="Aerts A.L."/>
            <person name="Barry K.W."/>
            <person name="Choi C."/>
            <person name="Clum A."/>
            <person name="Coughlan A.Y."/>
            <person name="Deshpande S."/>
            <person name="Douglass A.P."/>
            <person name="Hanson S.J."/>
            <person name="Klenk H.-P."/>
            <person name="LaButti K.M."/>
            <person name="Lapidus A."/>
            <person name="Lindquist E.A."/>
            <person name="Lipzen A.M."/>
            <person name="Meier-Kolthoff J.P."/>
            <person name="Ohm R.A."/>
            <person name="Otillar R.P."/>
            <person name="Pangilinan J.L."/>
            <person name="Peng Y."/>
            <person name="Rokas A."/>
            <person name="Rosa C.A."/>
            <person name="Scheuner C."/>
            <person name="Sibirny A.A."/>
            <person name="Slot J.C."/>
            <person name="Stielow J.B."/>
            <person name="Sun H."/>
            <person name="Kurtzman C.P."/>
            <person name="Blackwell M."/>
            <person name="Grigoriev I.V."/>
            <person name="Jeffries T.W."/>
        </authorList>
    </citation>
    <scope>NUCLEOTIDE SEQUENCE [LARGE SCALE GENOMIC DNA]</scope>
    <source>
        <strain evidence="5">ATCC 58044 / CBS 1984 / NCYC 433 / NRRL Y-366-8</strain>
    </source>
</reference>
<dbReference type="CDD" id="cd00202">
    <property type="entry name" value="ZnF_GATA"/>
    <property type="match status" value="1"/>
</dbReference>
<sequence length="484" mass="54669">MSIVSAHINSNMPTSNLLHPLVHNDSSMKRKRYLEDLEPLEENKRARTAPPSPPLATVFTRRSLSPTPPSSSFKSAPLPSSSPNLLPHHNHALATPKTSPLNLADHALINNNGNNKPSQLQSPATLLPSAINNDYKYLKQNDRYGGISNHSLGYPDTCINDDDWRLNLELWIEKNFPEKFNNLKNLLRFDKPGFDLLNDAILLTELKEQLDREHRFKRPTFTSKISKKMVSPRKFYNHLSTNHYNKRSFSDHSDDEMATPVTLHPIGTNSSPIALPSQLDTTNVNFPYESNYTYTSADHTPTSPTASSTSKQSQQPIALPPIRTSDDKSSLNHHFQDQFRYKSQPQQHSHHHHHNYQATRDIVIETNNFIHTQNHKGPNHTYTIHHHNQNKRKCISCGSDQSPCWRPSWSTSAGQLCNSCGLRYKKTGARCMDKSCGRIPAKGEWTAMKSRGKVNIVDEDGSSHLGYKCLHCGGEVEVKEKASK</sequence>
<dbReference type="GO" id="GO:0008270">
    <property type="term" value="F:zinc ion binding"/>
    <property type="evidence" value="ECO:0007669"/>
    <property type="project" value="UniProtKB-KW"/>
</dbReference>
<dbReference type="Pfam" id="PF00320">
    <property type="entry name" value="GATA"/>
    <property type="match status" value="1"/>
</dbReference>
<feature type="domain" description="GATA-type" evidence="3">
    <location>
        <begin position="388"/>
        <end position="428"/>
    </location>
</feature>
<evidence type="ECO:0000256" key="1">
    <source>
        <dbReference type="PROSITE-ProRule" id="PRU00094"/>
    </source>
</evidence>
<dbReference type="GeneID" id="30200301"/>
<accession>A0A1E3PBE6</accession>
<dbReference type="STRING" id="683960.A0A1E3PBE6"/>
<dbReference type="SMART" id="SM00401">
    <property type="entry name" value="ZnF_GATA"/>
    <property type="match status" value="1"/>
</dbReference>
<dbReference type="Gene3D" id="3.30.50.10">
    <property type="entry name" value="Erythroid Transcription Factor GATA-1, subunit A"/>
    <property type="match status" value="1"/>
</dbReference>
<dbReference type="AlphaFoldDB" id="A0A1E3PBE6"/>
<dbReference type="Proteomes" id="UP000094112">
    <property type="component" value="Unassembled WGS sequence"/>
</dbReference>
<keyword evidence="1" id="KW-0863">Zinc-finger</keyword>
<dbReference type="GO" id="GO:0006355">
    <property type="term" value="P:regulation of DNA-templated transcription"/>
    <property type="evidence" value="ECO:0007669"/>
    <property type="project" value="InterPro"/>
</dbReference>
<dbReference type="GO" id="GO:0043565">
    <property type="term" value="F:sequence-specific DNA binding"/>
    <property type="evidence" value="ECO:0007669"/>
    <property type="project" value="InterPro"/>
</dbReference>
<feature type="region of interest" description="Disordered" evidence="2">
    <location>
        <begin position="1"/>
        <end position="23"/>
    </location>
</feature>